<dbReference type="Pfam" id="PF01370">
    <property type="entry name" value="Epimerase"/>
    <property type="match status" value="1"/>
</dbReference>
<organism evidence="4 5">
    <name type="scientific">Pseudomonas taeanensis MS-3</name>
    <dbReference type="NCBI Taxonomy" id="1395571"/>
    <lineage>
        <taxon>Bacteria</taxon>
        <taxon>Pseudomonadati</taxon>
        <taxon>Pseudomonadota</taxon>
        <taxon>Gammaproteobacteria</taxon>
        <taxon>Pseudomonadales</taxon>
        <taxon>Pseudomonadaceae</taxon>
        <taxon>Pseudomonas</taxon>
    </lineage>
</organism>
<reference evidence="4 5" key="1">
    <citation type="journal article" date="2014" name="Genome Announc.">
        <title>Draft Genome Sequence of Petroleum Oil-Degrading Marine Bacterium Pseudomonas taeanensis Strain MS-3, Isolated from a Crude Oil-Contaminated Seashore.</title>
        <authorList>
            <person name="Lee S.Y."/>
            <person name="Kim S.H."/>
            <person name="Lee D.G."/>
            <person name="Shin S."/>
            <person name="Yun S.H."/>
            <person name="Choi C.W."/>
            <person name="Chung Y.H."/>
            <person name="Choi J.S."/>
            <person name="Kahng H.Y."/>
            <person name="Kim S.I."/>
        </authorList>
    </citation>
    <scope>NUCLEOTIDE SEQUENCE [LARGE SCALE GENOMIC DNA]</scope>
    <source>
        <strain evidence="4 5">MS-3</strain>
    </source>
</reference>
<dbReference type="Proteomes" id="UP000030063">
    <property type="component" value="Unassembled WGS sequence"/>
</dbReference>
<dbReference type="SUPFAM" id="SSF51735">
    <property type="entry name" value="NAD(P)-binding Rossmann-fold domains"/>
    <property type="match status" value="1"/>
</dbReference>
<dbReference type="EMBL" id="AWSQ01000001">
    <property type="protein sequence ID" value="KFX71750.1"/>
    <property type="molecule type" value="Genomic_DNA"/>
</dbReference>
<evidence type="ECO:0000313" key="4">
    <source>
        <dbReference type="EMBL" id="KFX71750.1"/>
    </source>
</evidence>
<dbReference type="InterPro" id="IPR036291">
    <property type="entry name" value="NAD(P)-bd_dom_sf"/>
</dbReference>
<dbReference type="RefSeq" id="WP_025164602.1">
    <property type="nucleotide sequence ID" value="NZ_AWSQ01000001.1"/>
</dbReference>
<keyword evidence="1" id="KW-0521">NADP</keyword>
<accession>A0A0A1YPA3</accession>
<protein>
    <submittedName>
        <fullName evidence="4">Epimerase</fullName>
    </submittedName>
</protein>
<sequence length="315" mass="34340">MHVLITGANGFVGQSLARRLIADGVVDGRRLERLTLLDLEFPESATDSRVRQLKGSIADSGVLARAFEHGPIEMVFHLASIPGGLAEREFDLGRQVNLDATQWLLELLRKQQSTSRLVFASTIAVYGAPMPGLVTDDTPMRPCLSYAAQKLMGEIMVDDYSRRGWVDGISLRLPGIVARPPQPSGLLSAFMSDVFWKLKAGEPFESPVSPQAVAWWMSVGRCVDNLLHAAGLPADALKSRRSMALPVLRLTMAEVIDGLCQRFGEDRRALVSYRPNAQLEAVFGAYPPLQAHAAEQLGFRHDGDVGGLIEQAILG</sequence>
<dbReference type="AlphaFoldDB" id="A0A0A1YPA3"/>
<evidence type="ECO:0000256" key="2">
    <source>
        <dbReference type="ARBA" id="ARBA00023277"/>
    </source>
</evidence>
<dbReference type="PANTHER" id="PTHR43103">
    <property type="entry name" value="NUCLEOSIDE-DIPHOSPHATE-SUGAR EPIMERASE"/>
    <property type="match status" value="1"/>
</dbReference>
<comment type="caution">
    <text evidence="4">The sequence shown here is derived from an EMBL/GenBank/DDBJ whole genome shotgun (WGS) entry which is preliminary data.</text>
</comment>
<evidence type="ECO:0000256" key="1">
    <source>
        <dbReference type="ARBA" id="ARBA00022857"/>
    </source>
</evidence>
<dbReference type="Gene3D" id="3.90.25.10">
    <property type="entry name" value="UDP-galactose 4-epimerase, domain 1"/>
    <property type="match status" value="1"/>
</dbReference>
<evidence type="ECO:0000313" key="5">
    <source>
        <dbReference type="Proteomes" id="UP000030063"/>
    </source>
</evidence>
<feature type="domain" description="NAD-dependent epimerase/dehydratase" evidence="3">
    <location>
        <begin position="3"/>
        <end position="203"/>
    </location>
</feature>
<evidence type="ECO:0000259" key="3">
    <source>
        <dbReference type="Pfam" id="PF01370"/>
    </source>
</evidence>
<dbReference type="PANTHER" id="PTHR43103:SF3">
    <property type="entry name" value="ADP-L-GLYCERO-D-MANNO-HEPTOSE-6-EPIMERASE"/>
    <property type="match status" value="1"/>
</dbReference>
<keyword evidence="5" id="KW-1185">Reference proteome</keyword>
<dbReference type="InterPro" id="IPR001509">
    <property type="entry name" value="Epimerase_deHydtase"/>
</dbReference>
<dbReference type="STRING" id="1395571.TMS3_0107490"/>
<dbReference type="eggNOG" id="COG0451">
    <property type="taxonomic scope" value="Bacteria"/>
</dbReference>
<dbReference type="OrthoDB" id="9801056at2"/>
<gene>
    <name evidence="4" type="ORF">TMS3_0107490</name>
</gene>
<proteinExistence type="predicted"/>
<dbReference type="Gene3D" id="3.40.50.720">
    <property type="entry name" value="NAD(P)-binding Rossmann-like Domain"/>
    <property type="match status" value="1"/>
</dbReference>
<keyword evidence="2" id="KW-0119">Carbohydrate metabolism</keyword>
<name>A0A0A1YPA3_9PSED</name>